<sequence>MNLKMKSNQKLISIGVLFAILLLTAPVFAQENGSNLSASDNSSESNVFDRIPVTNPNLLNELFLENDTGMLDDAFKISGEIPQTKSGEETYDWGMQLFNVSKDLDPVSLEYHLYGNGGPFYFQRVKGEGYIEIGIDVNNSTDAELDQIILLYEEAGKKNNVSNVPLVFLDYPIITLAIAYGVNQDPAAFNKLQKDPNTLRISGTVPKSFDREKMDAHYYYVGLHDVIKEVKRNEFPERDATGFQRFDHEYERDHVVVYVNTAYNVTDAELDEIVRVYTVRGESYNVSNLPVVIIRSGFPIPSEIAKEAEAQKNIDNYPGTDPEKFENLKSNEHTVRISGTVPSIAAGRESYEWHQQLEFVETVVRTFGLNYSDYRVRDRMAADYRVVGVDENGLDVIDVDKYFIDVYTQIGRKNGIDNYPIVVFDDMWYSPDPDPYEYLNETPDNRDTILGLALVALIIVGFAVYIWYDGRKKE</sequence>
<comment type="caution">
    <text evidence="2">The sequence shown here is derived from an EMBL/GenBank/DDBJ whole genome shotgun (WGS) entry which is preliminary data.</text>
</comment>
<evidence type="ECO:0000313" key="2">
    <source>
        <dbReference type="EMBL" id="MDV0447695.1"/>
    </source>
</evidence>
<dbReference type="AlphaFoldDB" id="A0AAE4MKW3"/>
<keyword evidence="1" id="KW-0472">Membrane</keyword>
<keyword evidence="1" id="KW-0812">Transmembrane</keyword>
<name>A0AAE4MKW3_9EURY</name>
<reference evidence="2" key="1">
    <citation type="submission" date="2023-06" db="EMBL/GenBank/DDBJ databases">
        <title>Genome sequence of Methanosarcinaceae archaeon Ag5.</title>
        <authorList>
            <person name="Protasov E."/>
            <person name="Platt K."/>
            <person name="Poehlein A."/>
            <person name="Daniel R."/>
            <person name="Brune A."/>
        </authorList>
    </citation>
    <scope>NUCLEOTIDE SEQUENCE</scope>
    <source>
        <strain evidence="2">Ag5</strain>
    </source>
</reference>
<feature type="transmembrane region" description="Helical" evidence="1">
    <location>
        <begin position="449"/>
        <end position="468"/>
    </location>
</feature>
<dbReference type="EMBL" id="JAWDKD010000021">
    <property type="protein sequence ID" value="MDV0447695.1"/>
    <property type="molecule type" value="Genomic_DNA"/>
</dbReference>
<evidence type="ECO:0000256" key="1">
    <source>
        <dbReference type="SAM" id="Phobius"/>
    </source>
</evidence>
<keyword evidence="3" id="KW-1185">Reference proteome</keyword>
<keyword evidence="1" id="KW-1133">Transmembrane helix</keyword>
<dbReference type="Proteomes" id="UP001271789">
    <property type="component" value="Unassembled WGS sequence"/>
</dbReference>
<protein>
    <submittedName>
        <fullName evidence="2">Uncharacterized protein</fullName>
    </submittedName>
</protein>
<evidence type="ECO:0000313" key="3">
    <source>
        <dbReference type="Proteomes" id="UP001271789"/>
    </source>
</evidence>
<accession>A0AAE4MKW3</accession>
<proteinExistence type="predicted"/>
<dbReference type="RefSeq" id="WP_338100133.1">
    <property type="nucleotide sequence ID" value="NZ_JAWDKD010000021.1"/>
</dbReference>
<organism evidence="2 3">
    <name type="scientific">Methanolapillus africanus</name>
    <dbReference type="NCBI Taxonomy" id="3028297"/>
    <lineage>
        <taxon>Archaea</taxon>
        <taxon>Methanobacteriati</taxon>
        <taxon>Methanobacteriota</taxon>
        <taxon>Stenosarchaea group</taxon>
        <taxon>Methanomicrobia</taxon>
        <taxon>Methanosarcinales</taxon>
        <taxon>Methanosarcinaceae</taxon>
        <taxon>Methanolapillus</taxon>
    </lineage>
</organism>
<gene>
    <name evidence="2" type="ORF">MsAg5_16060</name>
</gene>